<organism evidence="2 3">
    <name type="scientific">Gemmatirosa kalamazoonensis</name>
    <dbReference type="NCBI Taxonomy" id="861299"/>
    <lineage>
        <taxon>Bacteria</taxon>
        <taxon>Pseudomonadati</taxon>
        <taxon>Gemmatimonadota</taxon>
        <taxon>Gemmatimonadia</taxon>
        <taxon>Gemmatimonadales</taxon>
        <taxon>Gemmatimonadaceae</taxon>
        <taxon>Gemmatirosa</taxon>
    </lineage>
</organism>
<protein>
    <recommendedName>
        <fullName evidence="4">PBP domain-containing protein</fullName>
    </recommendedName>
</protein>
<feature type="signal peptide" evidence="1">
    <location>
        <begin position="1"/>
        <end position="34"/>
    </location>
</feature>
<dbReference type="KEGG" id="gba:J421_0925"/>
<dbReference type="Gene3D" id="3.40.190.10">
    <property type="entry name" value="Periplasmic binding protein-like II"/>
    <property type="match status" value="1"/>
</dbReference>
<dbReference type="STRING" id="861299.J421_0925"/>
<evidence type="ECO:0008006" key="4">
    <source>
        <dbReference type="Google" id="ProtNLM"/>
    </source>
</evidence>
<keyword evidence="3" id="KW-1185">Reference proteome</keyword>
<dbReference type="InParanoid" id="W0RDE5"/>
<feature type="chain" id="PRO_5004793944" description="PBP domain-containing protein" evidence="1">
    <location>
        <begin position="35"/>
        <end position="183"/>
    </location>
</feature>
<sequence length="183" mass="19431">MRPITDRRPAARRLAVAALLVASAFARPAGPALGAEPGAPQAVVQSAERYAVVVHPSTPVSDVTLAQLRRIFRGEQQFWSGGARVVLLVQAPGTNERGVILRRVYEMDESAFKRYWIGKTFRDEVATGPKIVSTSALARRLAAAIPGAVAVIPLSAVDESVRIVRVDGHTPDDAGYPIIGGGS</sequence>
<keyword evidence="1" id="KW-0732">Signal</keyword>
<dbReference type="eggNOG" id="COG0226">
    <property type="taxonomic scope" value="Bacteria"/>
</dbReference>
<evidence type="ECO:0000313" key="3">
    <source>
        <dbReference type="Proteomes" id="UP000019151"/>
    </source>
</evidence>
<dbReference type="PATRIC" id="fig|861299.3.peg.940"/>
<dbReference type="Proteomes" id="UP000019151">
    <property type="component" value="Chromosome"/>
</dbReference>
<evidence type="ECO:0000313" key="2">
    <source>
        <dbReference type="EMBL" id="AHG88462.1"/>
    </source>
</evidence>
<reference evidence="2 3" key="1">
    <citation type="journal article" date="2014" name="Genome Announc.">
        <title>Genome Sequence and Methylome of Soil Bacterium Gemmatirosa kalamazoonensis KBS708T, a Member of the Rarely Cultivated Gemmatimonadetes Phylum.</title>
        <authorList>
            <person name="Debruyn J.M."/>
            <person name="Radosevich M."/>
            <person name="Wommack K.E."/>
            <person name="Polson S.W."/>
            <person name="Hauser L.J."/>
            <person name="Fawaz M.N."/>
            <person name="Korlach J."/>
            <person name="Tsai Y.C."/>
        </authorList>
    </citation>
    <scope>NUCLEOTIDE SEQUENCE [LARGE SCALE GENOMIC DNA]</scope>
    <source>
        <strain evidence="2 3">KBS708</strain>
    </source>
</reference>
<dbReference type="HOGENOM" id="CLU_123269_0_0_0"/>
<dbReference type="SUPFAM" id="SSF53850">
    <property type="entry name" value="Periplasmic binding protein-like II"/>
    <property type="match status" value="1"/>
</dbReference>
<proteinExistence type="predicted"/>
<name>W0RDE5_9BACT</name>
<accession>W0RDE5</accession>
<dbReference type="AlphaFoldDB" id="W0RDE5"/>
<gene>
    <name evidence="2" type="ORF">J421_0925</name>
</gene>
<dbReference type="EMBL" id="CP007128">
    <property type="protein sequence ID" value="AHG88462.1"/>
    <property type="molecule type" value="Genomic_DNA"/>
</dbReference>
<dbReference type="OrthoDB" id="5368544at2"/>
<dbReference type="RefSeq" id="WP_025409998.1">
    <property type="nucleotide sequence ID" value="NZ_CP007128.1"/>
</dbReference>
<evidence type="ECO:0000256" key="1">
    <source>
        <dbReference type="SAM" id="SignalP"/>
    </source>
</evidence>